<dbReference type="GO" id="GO:0010333">
    <property type="term" value="F:terpene synthase activity"/>
    <property type="evidence" value="ECO:0007669"/>
    <property type="project" value="InterPro"/>
</dbReference>
<reference evidence="5" key="1">
    <citation type="submission" date="2021-03" db="EMBL/GenBank/DDBJ databases">
        <authorList>
            <person name="Li Z."/>
            <person name="Yang C."/>
        </authorList>
    </citation>
    <scope>NUCLEOTIDE SEQUENCE</scope>
    <source>
        <strain evidence="5">Dzin_1.0</strain>
        <tissue evidence="5">Leaf</tissue>
    </source>
</reference>
<gene>
    <name evidence="5" type="ORF">J5N97_008871</name>
</gene>
<organism evidence="5 6">
    <name type="scientific">Dioscorea zingiberensis</name>
    <dbReference type="NCBI Taxonomy" id="325984"/>
    <lineage>
        <taxon>Eukaryota</taxon>
        <taxon>Viridiplantae</taxon>
        <taxon>Streptophyta</taxon>
        <taxon>Embryophyta</taxon>
        <taxon>Tracheophyta</taxon>
        <taxon>Spermatophyta</taxon>
        <taxon>Magnoliopsida</taxon>
        <taxon>Liliopsida</taxon>
        <taxon>Dioscoreales</taxon>
        <taxon>Dioscoreaceae</taxon>
        <taxon>Dioscorea</taxon>
    </lineage>
</organism>
<dbReference type="PANTHER" id="PTHR31225">
    <property type="entry name" value="OS04G0344100 PROTEIN-RELATED"/>
    <property type="match status" value="1"/>
</dbReference>
<protein>
    <recommendedName>
        <fullName evidence="4">Terpene synthase metal-binding domain-containing protein</fullName>
    </recommendedName>
</protein>
<comment type="cofactor">
    <cofactor evidence="1">
        <name>Mg(2+)</name>
        <dbReference type="ChEBI" id="CHEBI:18420"/>
    </cofactor>
</comment>
<evidence type="ECO:0000313" key="6">
    <source>
        <dbReference type="Proteomes" id="UP001085076"/>
    </source>
</evidence>
<keyword evidence="3" id="KW-0460">Magnesium</keyword>
<dbReference type="PANTHER" id="PTHR31225:SF252">
    <property type="entry name" value="TERPENE SYNTHASE 12-RELATED"/>
    <property type="match status" value="1"/>
</dbReference>
<keyword evidence="6" id="KW-1185">Reference proteome</keyword>
<dbReference type="Gene3D" id="1.10.600.10">
    <property type="entry name" value="Farnesyl Diphosphate Synthase"/>
    <property type="match status" value="1"/>
</dbReference>
<dbReference type="InterPro" id="IPR005630">
    <property type="entry name" value="Terpene_synthase_metal-bd"/>
</dbReference>
<dbReference type="Pfam" id="PF03936">
    <property type="entry name" value="Terpene_synth_C"/>
    <property type="match status" value="1"/>
</dbReference>
<dbReference type="OrthoDB" id="1936865at2759"/>
<name>A0A9D5CVS1_9LILI</name>
<comment type="caution">
    <text evidence="5">The sequence shown here is derived from an EMBL/GenBank/DDBJ whole genome shotgun (WGS) entry which is preliminary data.</text>
</comment>
<sequence>MSLLHLLHLRPSITDPLADLGHRNRCGFAEWVGAAASAFAGVVFDPEYGFCREELTKVMTMITTLDDVYDVYGSLDELQLLRLFICGSLMDVMSFRST</sequence>
<proteinExistence type="predicted"/>
<feature type="domain" description="Terpene synthase metal-binding" evidence="4">
    <location>
        <begin position="39"/>
        <end position="82"/>
    </location>
</feature>
<dbReference type="GO" id="GO:0000287">
    <property type="term" value="F:magnesium ion binding"/>
    <property type="evidence" value="ECO:0007669"/>
    <property type="project" value="InterPro"/>
</dbReference>
<dbReference type="Proteomes" id="UP001085076">
    <property type="component" value="Miscellaneous, Linkage group lg02"/>
</dbReference>
<accession>A0A9D5CVS1</accession>
<evidence type="ECO:0000256" key="3">
    <source>
        <dbReference type="ARBA" id="ARBA00022842"/>
    </source>
</evidence>
<dbReference type="AlphaFoldDB" id="A0A9D5CVS1"/>
<reference evidence="5" key="2">
    <citation type="journal article" date="2022" name="Hortic Res">
        <title>The genome of Dioscorea zingiberensis sheds light on the biosynthesis, origin and evolution of the medicinally important diosgenin saponins.</title>
        <authorList>
            <person name="Li Y."/>
            <person name="Tan C."/>
            <person name="Li Z."/>
            <person name="Guo J."/>
            <person name="Li S."/>
            <person name="Chen X."/>
            <person name="Wang C."/>
            <person name="Dai X."/>
            <person name="Yang H."/>
            <person name="Song W."/>
            <person name="Hou L."/>
            <person name="Xu J."/>
            <person name="Tong Z."/>
            <person name="Xu A."/>
            <person name="Yuan X."/>
            <person name="Wang W."/>
            <person name="Yang Q."/>
            <person name="Chen L."/>
            <person name="Sun Z."/>
            <person name="Wang K."/>
            <person name="Pan B."/>
            <person name="Chen J."/>
            <person name="Bao Y."/>
            <person name="Liu F."/>
            <person name="Qi X."/>
            <person name="Gang D.R."/>
            <person name="Wen J."/>
            <person name="Li J."/>
        </authorList>
    </citation>
    <scope>NUCLEOTIDE SEQUENCE</scope>
    <source>
        <strain evidence="5">Dzin_1.0</strain>
    </source>
</reference>
<evidence type="ECO:0000259" key="4">
    <source>
        <dbReference type="Pfam" id="PF03936"/>
    </source>
</evidence>
<dbReference type="InterPro" id="IPR050148">
    <property type="entry name" value="Terpene_synthase-like"/>
</dbReference>
<dbReference type="InterPro" id="IPR008949">
    <property type="entry name" value="Isoprenoid_synthase_dom_sf"/>
</dbReference>
<dbReference type="GO" id="GO:0016114">
    <property type="term" value="P:terpenoid biosynthetic process"/>
    <property type="evidence" value="ECO:0007669"/>
    <property type="project" value="InterPro"/>
</dbReference>
<dbReference type="EMBL" id="JAGGNH010000002">
    <property type="protein sequence ID" value="KAJ0980616.1"/>
    <property type="molecule type" value="Genomic_DNA"/>
</dbReference>
<evidence type="ECO:0000256" key="1">
    <source>
        <dbReference type="ARBA" id="ARBA00001946"/>
    </source>
</evidence>
<evidence type="ECO:0000256" key="2">
    <source>
        <dbReference type="ARBA" id="ARBA00022723"/>
    </source>
</evidence>
<evidence type="ECO:0000313" key="5">
    <source>
        <dbReference type="EMBL" id="KAJ0980616.1"/>
    </source>
</evidence>
<keyword evidence="2" id="KW-0479">Metal-binding</keyword>
<dbReference type="SUPFAM" id="SSF48576">
    <property type="entry name" value="Terpenoid synthases"/>
    <property type="match status" value="1"/>
</dbReference>